<feature type="transmembrane region" description="Helical" evidence="1">
    <location>
        <begin position="41"/>
        <end position="59"/>
    </location>
</feature>
<dbReference type="Proteomes" id="UP000316242">
    <property type="component" value="Unassembled WGS sequence"/>
</dbReference>
<gene>
    <name evidence="2" type="ORF">ANI01nite_16840</name>
</gene>
<comment type="caution">
    <text evidence="2">The sequence shown here is derived from an EMBL/GenBank/DDBJ whole genome shotgun (WGS) entry which is preliminary data.</text>
</comment>
<feature type="transmembrane region" description="Helical" evidence="1">
    <location>
        <begin position="74"/>
        <end position="95"/>
    </location>
</feature>
<evidence type="ECO:0000313" key="3">
    <source>
        <dbReference type="Proteomes" id="UP000316242"/>
    </source>
</evidence>
<protein>
    <submittedName>
        <fullName evidence="2">Uncharacterized protein</fullName>
    </submittedName>
</protein>
<dbReference type="EMBL" id="BJNE01000005">
    <property type="protein sequence ID" value="GEC12481.1"/>
    <property type="molecule type" value="Genomic_DNA"/>
</dbReference>
<sequence>MDVHIARQGGTGGPASSEAVSGTVAEFISSPHLHAKRMKRGIILTVLGLASATGGFWILGQNIRAGESSIATNWLNYGLIVIAAALLTFGIVGIVTGRQGTRRSVGDDSIDVIVTEQGLVTRGGREVPWSNIGRAEIIRYINDSMVPLLWDYSVLNRVVRINLLDNSEVDPTSPGVRGRAPMHYLEIDLRRYPMAEYQEHLDALVATLKERRFHTKERFKHKQF</sequence>
<evidence type="ECO:0000313" key="2">
    <source>
        <dbReference type="EMBL" id="GEC12481.1"/>
    </source>
</evidence>
<organism evidence="2 3">
    <name type="scientific">Glutamicibacter nicotianae</name>
    <name type="common">Arthrobacter nicotianae</name>
    <dbReference type="NCBI Taxonomy" id="37929"/>
    <lineage>
        <taxon>Bacteria</taxon>
        <taxon>Bacillati</taxon>
        <taxon>Actinomycetota</taxon>
        <taxon>Actinomycetes</taxon>
        <taxon>Micrococcales</taxon>
        <taxon>Micrococcaceae</taxon>
        <taxon>Glutamicibacter</taxon>
    </lineage>
</organism>
<reference evidence="2 3" key="1">
    <citation type="submission" date="2019-06" db="EMBL/GenBank/DDBJ databases">
        <title>Whole genome shotgun sequence of Glutamicibacter nicotianae NBRC 14234.</title>
        <authorList>
            <person name="Hosoyama A."/>
            <person name="Uohara A."/>
            <person name="Ohji S."/>
            <person name="Ichikawa N."/>
        </authorList>
    </citation>
    <scope>NUCLEOTIDE SEQUENCE [LARGE SCALE GENOMIC DNA]</scope>
    <source>
        <strain evidence="2 3">NBRC 14234</strain>
    </source>
</reference>
<keyword evidence="1" id="KW-0472">Membrane</keyword>
<name>A0ABQ0RKY3_GLUNI</name>
<accession>A0ABQ0RKY3</accession>
<keyword evidence="1" id="KW-1133">Transmembrane helix</keyword>
<keyword evidence="3" id="KW-1185">Reference proteome</keyword>
<keyword evidence="1" id="KW-0812">Transmembrane</keyword>
<dbReference type="RefSeq" id="WP_141357354.1">
    <property type="nucleotide sequence ID" value="NZ_BAAAWM010000001.1"/>
</dbReference>
<evidence type="ECO:0000256" key="1">
    <source>
        <dbReference type="SAM" id="Phobius"/>
    </source>
</evidence>
<proteinExistence type="predicted"/>